<dbReference type="SUPFAM" id="SSF53474">
    <property type="entry name" value="alpha/beta-Hydrolases"/>
    <property type="match status" value="1"/>
</dbReference>
<dbReference type="Pfam" id="PF01738">
    <property type="entry name" value="DLH"/>
    <property type="match status" value="1"/>
</dbReference>
<evidence type="ECO:0000259" key="1">
    <source>
        <dbReference type="Pfam" id="PF01738"/>
    </source>
</evidence>
<dbReference type="AlphaFoldDB" id="A0A0U5GFL2"/>
<dbReference type="EMBL" id="CDMC01000020">
    <property type="protein sequence ID" value="CEL10699.1"/>
    <property type="molecule type" value="Genomic_DNA"/>
</dbReference>
<accession>A0A0U5GFL2</accession>
<sequence>MSCPNCFAGHINPSTPTGHVTTLHGLDVYIAEPPENTEPKGIIVIIPDAFGWEFVNNRILADHYAQRGGFRVLLPDFMKGTAAPVYMLDAVRGVMATGSLWDWVVKPYHILSTLFGFIPFIARNYPGKSYPVVESFFSALRRSTDLSTPIGAAGFCWGGKHTVLLAHGASTDVNGVSTRLIDAGFTGHPSFLSVPGDIEKLVVPVSFALAELDSVLKGESIGVVKRVVEEKEEVGGEVRVYPRAGHGFCVRADTAVPDSSRQAEEAEEQAIAFFQRVFGRRT</sequence>
<name>A0A0U5GFL2_ASPCI</name>
<dbReference type="GO" id="GO:0016787">
    <property type="term" value="F:hydrolase activity"/>
    <property type="evidence" value="ECO:0007669"/>
    <property type="project" value="InterPro"/>
</dbReference>
<dbReference type="PANTHER" id="PTHR17630:SF105">
    <property type="entry name" value="DIENELACTONE HYDROLASE FAMILY PROTEIN (AFU_ORTHOLOGUE AFUA_4G08790)"/>
    <property type="match status" value="1"/>
</dbReference>
<dbReference type="OrthoDB" id="17560at2759"/>
<organism evidence="2 3">
    <name type="scientific">Aspergillus calidoustus</name>
    <dbReference type="NCBI Taxonomy" id="454130"/>
    <lineage>
        <taxon>Eukaryota</taxon>
        <taxon>Fungi</taxon>
        <taxon>Dikarya</taxon>
        <taxon>Ascomycota</taxon>
        <taxon>Pezizomycotina</taxon>
        <taxon>Eurotiomycetes</taxon>
        <taxon>Eurotiomycetidae</taxon>
        <taxon>Eurotiales</taxon>
        <taxon>Aspergillaceae</taxon>
        <taxon>Aspergillus</taxon>
        <taxon>Aspergillus subgen. Nidulantes</taxon>
    </lineage>
</organism>
<feature type="domain" description="Dienelactone hydrolase" evidence="1">
    <location>
        <begin position="26"/>
        <end position="277"/>
    </location>
</feature>
<dbReference type="OMA" id="PEFMNGH"/>
<dbReference type="Gene3D" id="3.40.50.1820">
    <property type="entry name" value="alpha/beta hydrolase"/>
    <property type="match status" value="1"/>
</dbReference>
<dbReference type="STRING" id="454130.A0A0U5GFL2"/>
<proteinExistence type="predicted"/>
<keyword evidence="3" id="KW-1185">Reference proteome</keyword>
<dbReference type="Proteomes" id="UP000054771">
    <property type="component" value="Unassembled WGS sequence"/>
</dbReference>
<evidence type="ECO:0000313" key="2">
    <source>
        <dbReference type="EMBL" id="CEL10699.1"/>
    </source>
</evidence>
<gene>
    <name evidence="2" type="ORF">ASPCAL13813</name>
</gene>
<dbReference type="InterPro" id="IPR002925">
    <property type="entry name" value="Dienelactn_hydro"/>
</dbReference>
<dbReference type="InterPro" id="IPR029058">
    <property type="entry name" value="AB_hydrolase_fold"/>
</dbReference>
<evidence type="ECO:0000313" key="3">
    <source>
        <dbReference type="Proteomes" id="UP000054771"/>
    </source>
</evidence>
<reference evidence="3" key="1">
    <citation type="journal article" date="2016" name="Genome Announc.">
        <title>Draft genome sequences of fungus Aspergillus calidoustus.</title>
        <authorList>
            <person name="Horn F."/>
            <person name="Linde J."/>
            <person name="Mattern D.J."/>
            <person name="Walther G."/>
            <person name="Guthke R."/>
            <person name="Scherlach K."/>
            <person name="Martin K."/>
            <person name="Brakhage A.A."/>
            <person name="Petzke L."/>
            <person name="Valiante V."/>
        </authorList>
    </citation>
    <scope>NUCLEOTIDE SEQUENCE [LARGE SCALE GENOMIC DNA]</scope>
    <source>
        <strain evidence="3">SF006504</strain>
    </source>
</reference>
<dbReference type="PANTHER" id="PTHR17630">
    <property type="entry name" value="DIENELACTONE HYDROLASE"/>
    <property type="match status" value="1"/>
</dbReference>
<protein>
    <recommendedName>
        <fullName evidence="1">Dienelactone hydrolase domain-containing protein</fullName>
    </recommendedName>
</protein>